<protein>
    <submittedName>
        <fullName evidence="12">Putative ABC transporter family, HlyB subfamily putative protease secretion (ATP-binding protein)</fullName>
        <ecNumber evidence="12">3.6.3.-</ecNumber>
    </submittedName>
</protein>
<dbReference type="InterPro" id="IPR003439">
    <property type="entry name" value="ABC_transporter-like_ATP-bd"/>
</dbReference>
<dbReference type="InterPro" id="IPR017871">
    <property type="entry name" value="ABC_transporter-like_CS"/>
</dbReference>
<feature type="domain" description="ABC transporter" evidence="10">
    <location>
        <begin position="329"/>
        <end position="564"/>
    </location>
</feature>
<evidence type="ECO:0000256" key="7">
    <source>
        <dbReference type="ARBA" id="ARBA00022989"/>
    </source>
</evidence>
<keyword evidence="13" id="KW-1185">Reference proteome</keyword>
<dbReference type="PROSITE" id="PS00211">
    <property type="entry name" value="ABC_TRANSPORTER_1"/>
    <property type="match status" value="1"/>
</dbReference>
<keyword evidence="6 12" id="KW-0067">ATP-binding</keyword>
<dbReference type="Gene3D" id="1.20.1560.10">
    <property type="entry name" value="ABC transporter type 1, transmembrane domain"/>
    <property type="match status" value="1"/>
</dbReference>
<dbReference type="STRING" id="1150626.PHAMO_210048"/>
<dbReference type="InterPro" id="IPR027417">
    <property type="entry name" value="P-loop_NTPase"/>
</dbReference>
<evidence type="ECO:0000313" key="13">
    <source>
        <dbReference type="Proteomes" id="UP000004169"/>
    </source>
</evidence>
<dbReference type="SUPFAM" id="SSF90123">
    <property type="entry name" value="ABC transporter transmembrane region"/>
    <property type="match status" value="1"/>
</dbReference>
<evidence type="ECO:0000256" key="9">
    <source>
        <dbReference type="SAM" id="Phobius"/>
    </source>
</evidence>
<gene>
    <name evidence="12" type="ORF">PHAMO_210048</name>
</gene>
<comment type="caution">
    <text evidence="12">The sequence shown here is derived from an EMBL/GenBank/DDBJ whole genome shotgun (WGS) entry which is preliminary data.</text>
</comment>
<feature type="transmembrane region" description="Helical" evidence="9">
    <location>
        <begin position="143"/>
        <end position="171"/>
    </location>
</feature>
<comment type="subcellular location">
    <subcellularLocation>
        <location evidence="1">Cell membrane</location>
        <topology evidence="1">Multi-pass membrane protein</topology>
    </subcellularLocation>
</comment>
<dbReference type="Pfam" id="PF00005">
    <property type="entry name" value="ABC_tran"/>
    <property type="match status" value="1"/>
</dbReference>
<dbReference type="PROSITE" id="PS50929">
    <property type="entry name" value="ABC_TM1F"/>
    <property type="match status" value="1"/>
</dbReference>
<dbReference type="Gene3D" id="3.40.50.300">
    <property type="entry name" value="P-loop containing nucleotide triphosphate hydrolases"/>
    <property type="match status" value="1"/>
</dbReference>
<dbReference type="GO" id="GO:0016887">
    <property type="term" value="F:ATP hydrolysis activity"/>
    <property type="evidence" value="ECO:0007669"/>
    <property type="project" value="InterPro"/>
</dbReference>
<dbReference type="GO" id="GO:0015421">
    <property type="term" value="F:ABC-type oligopeptide transporter activity"/>
    <property type="evidence" value="ECO:0007669"/>
    <property type="project" value="TreeGrafter"/>
</dbReference>
<dbReference type="OrthoDB" id="5288404at2"/>
<reference evidence="12 13" key="1">
    <citation type="journal article" date="2012" name="J. Bacteriol.">
        <title>Draft Genome Sequence of the Purple Photosynthetic Bacterium Phaeospirillum molischianum DSM120, a Particularly Versatile Bacterium.</title>
        <authorList>
            <person name="Duquesne K."/>
            <person name="Prima V."/>
            <person name="Ji B."/>
            <person name="Rouy Z."/>
            <person name="Medigue C."/>
            <person name="Talla E."/>
            <person name="Sturgis J.N."/>
        </authorList>
    </citation>
    <scope>NUCLEOTIDE SEQUENCE [LARGE SCALE GENOMIC DNA]</scope>
    <source>
        <strain evidence="13">DSM120</strain>
    </source>
</reference>
<dbReference type="FunFam" id="3.40.50.300:FF:001444">
    <property type="entry name" value="ABC transporter ATP-binding protein"/>
    <property type="match status" value="1"/>
</dbReference>
<keyword evidence="5" id="KW-0547">Nucleotide-binding</keyword>
<dbReference type="PANTHER" id="PTHR43394">
    <property type="entry name" value="ATP-DEPENDENT PERMEASE MDL1, MITOCHONDRIAL"/>
    <property type="match status" value="1"/>
</dbReference>
<dbReference type="Pfam" id="PF00664">
    <property type="entry name" value="ABC_membrane"/>
    <property type="match status" value="1"/>
</dbReference>
<evidence type="ECO:0000256" key="6">
    <source>
        <dbReference type="ARBA" id="ARBA00022840"/>
    </source>
</evidence>
<dbReference type="GO" id="GO:0030256">
    <property type="term" value="C:type I protein secretion system complex"/>
    <property type="evidence" value="ECO:0007669"/>
    <property type="project" value="InterPro"/>
</dbReference>
<dbReference type="GO" id="GO:0005524">
    <property type="term" value="F:ATP binding"/>
    <property type="evidence" value="ECO:0007669"/>
    <property type="project" value="UniProtKB-KW"/>
</dbReference>
<dbReference type="InterPro" id="IPR003593">
    <property type="entry name" value="AAA+_ATPase"/>
</dbReference>
<evidence type="ECO:0000256" key="4">
    <source>
        <dbReference type="ARBA" id="ARBA00022692"/>
    </source>
</evidence>
<dbReference type="RefSeq" id="WP_002726890.1">
    <property type="nucleotide sequence ID" value="NZ_CAHP01000014.1"/>
</dbReference>
<evidence type="ECO:0000256" key="2">
    <source>
        <dbReference type="ARBA" id="ARBA00022448"/>
    </source>
</evidence>
<dbReference type="EMBL" id="CAHP01000014">
    <property type="protein sequence ID" value="CCG40537.1"/>
    <property type="molecule type" value="Genomic_DNA"/>
</dbReference>
<evidence type="ECO:0000259" key="10">
    <source>
        <dbReference type="PROSITE" id="PS50893"/>
    </source>
</evidence>
<dbReference type="InterPro" id="IPR036640">
    <property type="entry name" value="ABC1_TM_sf"/>
</dbReference>
<dbReference type="GO" id="GO:0006508">
    <property type="term" value="P:proteolysis"/>
    <property type="evidence" value="ECO:0007669"/>
    <property type="project" value="UniProtKB-KW"/>
</dbReference>
<dbReference type="PROSITE" id="PS50893">
    <property type="entry name" value="ABC_TRANSPORTER_2"/>
    <property type="match status" value="1"/>
</dbReference>
<evidence type="ECO:0000256" key="8">
    <source>
        <dbReference type="ARBA" id="ARBA00023136"/>
    </source>
</evidence>
<evidence type="ECO:0000256" key="1">
    <source>
        <dbReference type="ARBA" id="ARBA00004651"/>
    </source>
</evidence>
<evidence type="ECO:0000256" key="5">
    <source>
        <dbReference type="ARBA" id="ARBA00022741"/>
    </source>
</evidence>
<organism evidence="12 13">
    <name type="scientific">Magnetospirillum molischianum DSM 120</name>
    <dbReference type="NCBI Taxonomy" id="1150626"/>
    <lineage>
        <taxon>Bacteria</taxon>
        <taxon>Pseudomonadati</taxon>
        <taxon>Pseudomonadota</taxon>
        <taxon>Alphaproteobacteria</taxon>
        <taxon>Rhodospirillales</taxon>
        <taxon>Rhodospirillaceae</taxon>
        <taxon>Magnetospirillum</taxon>
    </lineage>
</organism>
<evidence type="ECO:0000259" key="11">
    <source>
        <dbReference type="PROSITE" id="PS50929"/>
    </source>
</evidence>
<dbReference type="GO" id="GO:0030253">
    <property type="term" value="P:protein secretion by the type I secretion system"/>
    <property type="evidence" value="ECO:0007669"/>
    <property type="project" value="InterPro"/>
</dbReference>
<sequence>MEEKKYKKVQEALKACADGFFMVGAFSFFINMFALAVPIYSMQVYNKVLPSGSLETLIVLTVLVVVLLAASAGLEVVRSRILVRISHRVDTQLSDVVVRAIFATVVTAPREGAVQGMRDFDTVRQFFSGQALLVFFDLPWSPLLIGVIFLLHPLLGALALFGAVILLGAAITNEMVTKKPLESANCEAVSTIGAIGNGVRNSEVLHAMGMLGSFRRRWQIQRGTMLRYQEIGSDRAAAVIAVSKFLRMGLQTALLATGAALAVDNEITSGAMIASSIIVGRALAPFESAMATWKQIITVRSAWYRLTALLDAYRDAGPRTTLPRPKGLLDVMDLAVAPPGVRVPVLRGINFSVQPGQVLGITGPSGSGKSCLVRTIVRSWLPLAGKVRLDRSDVHQWNQDDLGPYIGYIPQDVELFGGMIAENIARFSGGSDEAIIAAAKLAGVHDMILRMPQGYDTPIGPNGRNLSAGQRQRIGLARALYGDPVLIVLDEPNSNLDQDGDRALIEALLAMRERGCAVLMVSHRPSVLQVADLLLVLHPGGMFAFGPKDEVLSQIAATAATAATAVTAVTRSVG</sequence>
<keyword evidence="2" id="KW-0813">Transport</keyword>
<dbReference type="SUPFAM" id="SSF52540">
    <property type="entry name" value="P-loop containing nucleoside triphosphate hydrolases"/>
    <property type="match status" value="1"/>
</dbReference>
<feature type="transmembrane region" description="Helical" evidence="9">
    <location>
        <begin position="57"/>
        <end position="77"/>
    </location>
</feature>
<name>H8FQ99_MAGML</name>
<dbReference type="SMART" id="SM00382">
    <property type="entry name" value="AAA"/>
    <property type="match status" value="1"/>
</dbReference>
<proteinExistence type="predicted"/>
<dbReference type="PANTHER" id="PTHR43394:SF1">
    <property type="entry name" value="ATP-BINDING CASSETTE SUB-FAMILY B MEMBER 10, MITOCHONDRIAL"/>
    <property type="match status" value="1"/>
</dbReference>
<dbReference type="NCBIfam" id="TIGR01842">
    <property type="entry name" value="type_I_sec_PrtD"/>
    <property type="match status" value="1"/>
</dbReference>
<dbReference type="AlphaFoldDB" id="H8FQ99"/>
<dbReference type="InterPro" id="IPR011527">
    <property type="entry name" value="ABC1_TM_dom"/>
</dbReference>
<evidence type="ECO:0000256" key="3">
    <source>
        <dbReference type="ARBA" id="ARBA00022475"/>
    </source>
</evidence>
<keyword evidence="7 9" id="KW-1133">Transmembrane helix</keyword>
<feature type="domain" description="ABC transmembrane type-1" evidence="11">
    <location>
        <begin position="21"/>
        <end position="298"/>
    </location>
</feature>
<keyword evidence="3" id="KW-1003">Cell membrane</keyword>
<dbReference type="InterPro" id="IPR039421">
    <property type="entry name" value="Type_1_exporter"/>
</dbReference>
<keyword evidence="4 9" id="KW-0812">Transmembrane</keyword>
<accession>H8FQ99</accession>
<evidence type="ECO:0000313" key="12">
    <source>
        <dbReference type="EMBL" id="CCG40537.1"/>
    </source>
</evidence>
<keyword evidence="8 9" id="KW-0472">Membrane</keyword>
<dbReference type="Proteomes" id="UP000004169">
    <property type="component" value="Unassembled WGS sequence"/>
</dbReference>
<keyword evidence="12" id="KW-0378">Hydrolase</keyword>
<dbReference type="GO" id="GO:0008233">
    <property type="term" value="F:peptidase activity"/>
    <property type="evidence" value="ECO:0007669"/>
    <property type="project" value="UniProtKB-KW"/>
</dbReference>
<keyword evidence="12" id="KW-0645">Protease</keyword>
<dbReference type="EC" id="3.6.3.-" evidence="12"/>
<feature type="transmembrane region" description="Helical" evidence="9">
    <location>
        <begin position="12"/>
        <end position="37"/>
    </location>
</feature>
<dbReference type="GO" id="GO:0005886">
    <property type="term" value="C:plasma membrane"/>
    <property type="evidence" value="ECO:0007669"/>
    <property type="project" value="UniProtKB-SubCell"/>
</dbReference>
<dbReference type="eggNOG" id="COG4618">
    <property type="taxonomic scope" value="Bacteria"/>
</dbReference>
<dbReference type="InterPro" id="IPR010128">
    <property type="entry name" value="ATPase_T1SS_PrtD-like"/>
</dbReference>